<organism evidence="3 4">
    <name type="scientific">Luteolibacter ambystomatis</name>
    <dbReference type="NCBI Taxonomy" id="2824561"/>
    <lineage>
        <taxon>Bacteria</taxon>
        <taxon>Pseudomonadati</taxon>
        <taxon>Verrucomicrobiota</taxon>
        <taxon>Verrucomicrobiia</taxon>
        <taxon>Verrucomicrobiales</taxon>
        <taxon>Verrucomicrobiaceae</taxon>
        <taxon>Luteolibacter</taxon>
    </lineage>
</organism>
<sequence length="1277" mass="142814">MHRPGYDGTSVSQSTTPFVPQGVAFWELGTSKAESKANDDYDKRVAEHRERIAKGETEDLSKATFVALSAVDWHDPKPKKKATKKAAKKTRAKKAAKSAKTARPLLGKTGWEKAKLQEGVFGQVVALDSSNLEEWLREAPSVAFWLANEMGRPVSGANDVSTYWNRIQAGLTIQLSPATLLASRNGVADRIREWAEGSASDLTVRCHSPHELVAFFCAWCENLPILEKTAIHARSVVVDDRETWKTLVGSPNPMLLIVSPLLRVEAEDVSAAILAGHSVLRQAGVRASSPGSSDPILERIREADLVQSLEAGGVHRIEAQRIARDSGGMFTILRRIRSKHQVTAEPAWAKSEILASLLLAGAWEDERENDLEALVTISGRSYSSLREEANRWSIESDDPPISLIISGRGQNPRYWRFQSSLDAWQFLHRLWSPKLLSRFQTETIAILTDDDPALTLAPEDRPMASLKGKARKYSGHLRKGVAQILAVCASRQNELGEDLGYDYQRLASDVVASVLPAGASWMRWASLSNELRLLMEAAPDEFLTAIESDLDSADPQLAELIRQETSGIYGRAHHSGLLWALEAAAWAPDNFERVAAIITRLSELDPGGTWANRPIESVTGLFFCRRSQSITDVGTRLGVLRTLQQRFPASTWTLLKKLVPRSGRVVMWPSTKPIYRNWAAVIEEDLTKDDLLEFASGVVDLLIEGAEGSDEKWLSLFEIIGSIYFISRPLYQKILGRLQDHLHKGTSTNERKVWWKKLNSFISDQTRFEEGEWQFSPEEIAKWKQTLTELSVKDPIVLLGPLFGEDALDYSDDSLPYEEQRQQLLVQRMAALRNLFDQSGTEGIVEVLKSVEDPFGLGWAMACELGDVCLTEVIPKWLTDEDPKVVKGARNYLAQRVSQNGSEWARQLPTESWTPQQQALLALATPIDQSSWTWVENRGEAVGAEYWAQVYAWGSSDLTEEEATYGCEKLVKSGREWDALHFVMSCDAVTKNKISAPILAALSGILASGSEARGTMDAYRLQESIKLLEGNVDQLGLEEVANWEFAFLSLLDRRSFSPVALERRLSTEPAYFVETLAKLYFPLDDVPEHEMADDEEGEAPFLASGETPEPRPEPSEIQRLTARNVYQLLDNWSLIPGSLSGNQIDEKALSAWVIESRRIATEAKLLRVCDSHIGQLFAKSPLGEDSAIPHEAVRTVLEEIRADRVDRGLEIGIHNLRRSYSKDLYEGGNQERKLAERFRGFADLCKKWPRTRRILQRVSKDYLSQAVKEDGRARGRR</sequence>
<dbReference type="GO" id="GO:0003824">
    <property type="term" value="F:catalytic activity"/>
    <property type="evidence" value="ECO:0007669"/>
    <property type="project" value="InterPro"/>
</dbReference>
<keyword evidence="4" id="KW-1185">Reference proteome</keyword>
<dbReference type="GO" id="GO:0006793">
    <property type="term" value="P:phosphorus metabolic process"/>
    <property type="evidence" value="ECO:0007669"/>
    <property type="project" value="UniProtKB-ARBA"/>
</dbReference>
<dbReference type="AlphaFoldDB" id="A0A975J1D9"/>
<evidence type="ECO:0000313" key="3">
    <source>
        <dbReference type="EMBL" id="QUE52214.1"/>
    </source>
</evidence>
<dbReference type="PROSITE" id="PS50035">
    <property type="entry name" value="PLD"/>
    <property type="match status" value="1"/>
</dbReference>
<evidence type="ECO:0000256" key="1">
    <source>
        <dbReference type="SAM" id="MobiDB-lite"/>
    </source>
</evidence>
<dbReference type="EMBL" id="CP073100">
    <property type="protein sequence ID" value="QUE52214.1"/>
    <property type="molecule type" value="Genomic_DNA"/>
</dbReference>
<dbReference type="RefSeq" id="WP_211632926.1">
    <property type="nucleotide sequence ID" value="NZ_CP073100.1"/>
</dbReference>
<feature type="domain" description="PLD phosphodiesterase" evidence="2">
    <location>
        <begin position="227"/>
        <end position="252"/>
    </location>
</feature>
<reference evidence="3" key="1">
    <citation type="submission" date="2021-04" db="EMBL/GenBank/DDBJ databases">
        <title>Luteolibacter sp. 32A isolated from the skin of an Anderson's salamander (Ambystoma andersonii).</title>
        <authorList>
            <person name="Spergser J."/>
            <person name="Busse H.-J."/>
        </authorList>
    </citation>
    <scope>NUCLEOTIDE SEQUENCE</scope>
    <source>
        <strain evidence="3">32A</strain>
    </source>
</reference>
<gene>
    <name evidence="3" type="ORF">KBB96_04815</name>
</gene>
<dbReference type="KEGG" id="lamb:KBB96_04815"/>
<feature type="region of interest" description="Disordered" evidence="1">
    <location>
        <begin position="76"/>
        <end position="101"/>
    </location>
</feature>
<dbReference type="Proteomes" id="UP000676169">
    <property type="component" value="Chromosome"/>
</dbReference>
<protein>
    <recommendedName>
        <fullName evidence="2">PLD phosphodiesterase domain-containing protein</fullName>
    </recommendedName>
</protein>
<accession>A0A975J1D9</accession>
<feature type="region of interest" description="Disordered" evidence="1">
    <location>
        <begin position="1090"/>
        <end position="1115"/>
    </location>
</feature>
<evidence type="ECO:0000259" key="2">
    <source>
        <dbReference type="PROSITE" id="PS50035"/>
    </source>
</evidence>
<evidence type="ECO:0000313" key="4">
    <source>
        <dbReference type="Proteomes" id="UP000676169"/>
    </source>
</evidence>
<feature type="compositionally biased region" description="Basic residues" evidence="1">
    <location>
        <begin position="77"/>
        <end position="97"/>
    </location>
</feature>
<name>A0A975J1D9_9BACT</name>
<dbReference type="InterPro" id="IPR001736">
    <property type="entry name" value="PLipase_D/transphosphatidylase"/>
</dbReference>
<proteinExistence type="predicted"/>